<dbReference type="FunFam" id="1.10.287.110:FF:000163">
    <property type="entry name" value="Chaperone protein DNAJ, putative"/>
    <property type="match status" value="1"/>
</dbReference>
<feature type="domain" description="J" evidence="3">
    <location>
        <begin position="229"/>
        <end position="296"/>
    </location>
</feature>
<evidence type="ECO:0000256" key="2">
    <source>
        <dbReference type="SAM" id="Phobius"/>
    </source>
</evidence>
<keyword evidence="2" id="KW-0472">Membrane</keyword>
<reference evidence="4 5" key="1">
    <citation type="submission" date="2018-09" db="EMBL/GenBank/DDBJ databases">
        <authorList>
            <person name="Peiro R."/>
            <person name="Begona"/>
            <person name="Cbmso G."/>
            <person name="Lopez M."/>
            <person name="Gonzalez S."/>
        </authorList>
    </citation>
    <scope>NUCLEOTIDE SEQUENCE [LARGE SCALE GENOMIC DNA]</scope>
</reference>
<name>A0A3P3Z2S8_LEIBR</name>
<keyword evidence="2" id="KW-1133">Transmembrane helix</keyword>
<feature type="transmembrane region" description="Helical" evidence="2">
    <location>
        <begin position="332"/>
        <end position="351"/>
    </location>
</feature>
<protein>
    <submittedName>
        <fullName evidence="4">DnaJ_domain_containing_protein</fullName>
    </submittedName>
</protein>
<evidence type="ECO:0000256" key="1">
    <source>
        <dbReference type="SAM" id="MobiDB-lite"/>
    </source>
</evidence>
<dbReference type="SMART" id="SM00271">
    <property type="entry name" value="DnaJ"/>
    <property type="match status" value="1"/>
</dbReference>
<evidence type="ECO:0000313" key="4">
    <source>
        <dbReference type="EMBL" id="SYZ64527.1"/>
    </source>
</evidence>
<dbReference type="Pfam" id="PF00226">
    <property type="entry name" value="DnaJ"/>
    <property type="match status" value="1"/>
</dbReference>
<sequence length="409" mass="45083">MAATPLLQTSSIAVSPLLFLLPPPPPPLDSPCRPVHQLSDRILLCASLHSPTWMHAPTCRSAPSPLSVGVPRFFSLALSATVSPMLLRGTVASTVTSALLHRGGCAQGSVAAMPAAHFASSCCRSPPLAALSSSYQSTSSLGLLRAAAPVLLCASTTCSSSAWATTRRWQSSSSPSYGTVPADIDSPRGATKPTEEELHREQRRRTHGHAATAEEANKNAVNTHVSGYNPWEVLGLKPGASTQTIRLRYHELMKQVHPDMAVDGAGDIPRLNQINKAYELITKSPTLDRRYRNLVSDTQYFYYKFLPEWMARNVDEMPRYWSWVKWRTPSGFHIFLLLCGFYVLGRFYAAFPLLTSVFFISVALDVLLHTMLAPAALCMLFLYSIMAYRSYDMAWLTSPKGFLRRELGY</sequence>
<gene>
    <name evidence="4" type="ORF">LBRM2904_17.0670</name>
</gene>
<evidence type="ECO:0000313" key="5">
    <source>
        <dbReference type="Proteomes" id="UP000319462"/>
    </source>
</evidence>
<feature type="transmembrane region" description="Helical" evidence="2">
    <location>
        <begin position="357"/>
        <end position="383"/>
    </location>
</feature>
<evidence type="ECO:0000259" key="3">
    <source>
        <dbReference type="PROSITE" id="PS50076"/>
    </source>
</evidence>
<dbReference type="SUPFAM" id="SSF46565">
    <property type="entry name" value="Chaperone J-domain"/>
    <property type="match status" value="1"/>
</dbReference>
<dbReference type="Gene3D" id="1.10.287.110">
    <property type="entry name" value="DnaJ domain"/>
    <property type="match status" value="1"/>
</dbReference>
<dbReference type="PROSITE" id="PS50076">
    <property type="entry name" value="DNAJ_2"/>
    <property type="match status" value="1"/>
</dbReference>
<dbReference type="InterPro" id="IPR036869">
    <property type="entry name" value="J_dom_sf"/>
</dbReference>
<proteinExistence type="predicted"/>
<dbReference type="InterPro" id="IPR001623">
    <property type="entry name" value="DnaJ_domain"/>
</dbReference>
<keyword evidence="2" id="KW-0812">Transmembrane</keyword>
<dbReference type="Proteomes" id="UP000319462">
    <property type="component" value="Chromosome 17"/>
</dbReference>
<dbReference type="CDD" id="cd06257">
    <property type="entry name" value="DnaJ"/>
    <property type="match status" value="1"/>
</dbReference>
<organism evidence="4 5">
    <name type="scientific">Leishmania braziliensis MHOM/BR/75/M2904</name>
    <dbReference type="NCBI Taxonomy" id="420245"/>
    <lineage>
        <taxon>Eukaryota</taxon>
        <taxon>Discoba</taxon>
        <taxon>Euglenozoa</taxon>
        <taxon>Kinetoplastea</taxon>
        <taxon>Metakinetoplastina</taxon>
        <taxon>Trypanosomatida</taxon>
        <taxon>Trypanosomatidae</taxon>
        <taxon>Leishmaniinae</taxon>
        <taxon>Leishmania</taxon>
        <taxon>Leishmania braziliensis species complex</taxon>
    </lineage>
</organism>
<dbReference type="AlphaFoldDB" id="A0A3P3Z2S8"/>
<feature type="region of interest" description="Disordered" evidence="1">
    <location>
        <begin position="170"/>
        <end position="214"/>
    </location>
</feature>
<accession>A0A3P3Z2S8</accession>
<dbReference type="EMBL" id="LS997616">
    <property type="protein sequence ID" value="SYZ64527.1"/>
    <property type="molecule type" value="Genomic_DNA"/>
</dbReference>